<accession>W4K738</accession>
<dbReference type="eggNOG" id="KOG1342">
    <property type="taxonomic scope" value="Eukaryota"/>
</dbReference>
<dbReference type="GO" id="GO:0031507">
    <property type="term" value="P:heterochromatin formation"/>
    <property type="evidence" value="ECO:0007669"/>
    <property type="project" value="TreeGrafter"/>
</dbReference>
<evidence type="ECO:0000256" key="4">
    <source>
        <dbReference type="ARBA" id="ARBA00022491"/>
    </source>
</evidence>
<name>W4K738_HETIT</name>
<evidence type="ECO:0000256" key="7">
    <source>
        <dbReference type="ARBA" id="ARBA00023015"/>
    </source>
</evidence>
<dbReference type="Pfam" id="PF00850">
    <property type="entry name" value="Hist_deacetyl"/>
    <property type="match status" value="1"/>
</dbReference>
<dbReference type="Gene3D" id="3.40.800.20">
    <property type="entry name" value="Histone deacetylase domain"/>
    <property type="match status" value="1"/>
</dbReference>
<sequence length="417" mass="43735">SSLLPSNPNRSLLVHSLVASLGLLRTTPDSSADANIRVLRPPPATPKELAAYHDKDYISFLLDPALPSSAFDPQTQSKLADFGLEDDCPPFRGLPEYVQSVAGASLAAARALAQDSCDVSICWDGGRHHAHKARASGFCYVNDCVLALLSLKRAPVPSPPSAAAAAPPRKPRIMYLDLDLHFSDGVSSAFHTPTPTSPSPSPSPSPASAPTPAPQFLTLSLHHAAPGFFPPSPLSALPTSTSDPFTLSLPLRPGASPATLRRVWLGPVERVASAFKPDYLVLQCGADALAGDPCAVANGALGGPGGLGWCVHRALRQWHVKTLLLGGGGYDSPNAARAWAYLTSIALDAPLPLDTPIPDRAHAAFPLYAPAFTLDVPASAHRPDENTSAYLDHVERVFDAVVQRIEARVAGAGASAR</sequence>
<dbReference type="InterPro" id="IPR037138">
    <property type="entry name" value="His_deacetylse_dom_sf"/>
</dbReference>
<dbReference type="RefSeq" id="XP_009547555.1">
    <property type="nucleotide sequence ID" value="XM_009549260.1"/>
</dbReference>
<dbReference type="PANTHER" id="PTHR10625:SF14">
    <property type="entry name" value="HISTONE DEACETYLASE 8"/>
    <property type="match status" value="1"/>
</dbReference>
<dbReference type="InterPro" id="IPR023696">
    <property type="entry name" value="Ureohydrolase_dom_sf"/>
</dbReference>
<evidence type="ECO:0000256" key="9">
    <source>
        <dbReference type="ARBA" id="ARBA00023242"/>
    </source>
</evidence>
<keyword evidence="6" id="KW-0156">Chromatin regulator</keyword>
<comment type="similarity">
    <text evidence="2">Belongs to the histone deacetylase family. HD type 1 subfamily.</text>
</comment>
<evidence type="ECO:0000256" key="10">
    <source>
        <dbReference type="SAM" id="MobiDB-lite"/>
    </source>
</evidence>
<dbReference type="KEGG" id="hir:HETIRDRAFT_320612"/>
<reference evidence="12 13" key="1">
    <citation type="journal article" date="2012" name="New Phytol.">
        <title>Insight into trade-off between wood decay and parasitism from the genome of a fungal forest pathogen.</title>
        <authorList>
            <person name="Olson A."/>
            <person name="Aerts A."/>
            <person name="Asiegbu F."/>
            <person name="Belbahri L."/>
            <person name="Bouzid O."/>
            <person name="Broberg A."/>
            <person name="Canback B."/>
            <person name="Coutinho P.M."/>
            <person name="Cullen D."/>
            <person name="Dalman K."/>
            <person name="Deflorio G."/>
            <person name="van Diepen L.T."/>
            <person name="Dunand C."/>
            <person name="Duplessis S."/>
            <person name="Durling M."/>
            <person name="Gonthier P."/>
            <person name="Grimwood J."/>
            <person name="Fossdal C.G."/>
            <person name="Hansson D."/>
            <person name="Henrissat B."/>
            <person name="Hietala A."/>
            <person name="Himmelstrand K."/>
            <person name="Hoffmeister D."/>
            <person name="Hogberg N."/>
            <person name="James T.Y."/>
            <person name="Karlsson M."/>
            <person name="Kohler A."/>
            <person name="Kues U."/>
            <person name="Lee Y.H."/>
            <person name="Lin Y.C."/>
            <person name="Lind M."/>
            <person name="Lindquist E."/>
            <person name="Lombard V."/>
            <person name="Lucas S."/>
            <person name="Lunden K."/>
            <person name="Morin E."/>
            <person name="Murat C."/>
            <person name="Park J."/>
            <person name="Raffaello T."/>
            <person name="Rouze P."/>
            <person name="Salamov A."/>
            <person name="Schmutz J."/>
            <person name="Solheim H."/>
            <person name="Stahlberg J."/>
            <person name="Velez H."/>
            <person name="de Vries R.P."/>
            <person name="Wiebenga A."/>
            <person name="Woodward S."/>
            <person name="Yakovlev I."/>
            <person name="Garbelotto M."/>
            <person name="Martin F."/>
            <person name="Grigoriev I.V."/>
            <person name="Stenlid J."/>
        </authorList>
    </citation>
    <scope>NUCLEOTIDE SEQUENCE [LARGE SCALE GENOMIC DNA]</scope>
    <source>
        <strain evidence="12 13">TC 32-1</strain>
    </source>
</reference>
<evidence type="ECO:0000259" key="11">
    <source>
        <dbReference type="Pfam" id="PF00850"/>
    </source>
</evidence>
<organism evidence="12 13">
    <name type="scientific">Heterobasidion irregulare (strain TC 32-1)</name>
    <dbReference type="NCBI Taxonomy" id="747525"/>
    <lineage>
        <taxon>Eukaryota</taxon>
        <taxon>Fungi</taxon>
        <taxon>Dikarya</taxon>
        <taxon>Basidiomycota</taxon>
        <taxon>Agaricomycotina</taxon>
        <taxon>Agaricomycetes</taxon>
        <taxon>Russulales</taxon>
        <taxon>Bondarzewiaceae</taxon>
        <taxon>Heterobasidion</taxon>
        <taxon>Heterobasidion annosum species complex</taxon>
    </lineage>
</organism>
<feature type="non-terminal residue" evidence="12">
    <location>
        <position position="1"/>
    </location>
</feature>
<evidence type="ECO:0000256" key="6">
    <source>
        <dbReference type="ARBA" id="ARBA00022853"/>
    </source>
</evidence>
<keyword evidence="4" id="KW-0678">Repressor</keyword>
<dbReference type="PRINTS" id="PR01270">
    <property type="entry name" value="HDASUPER"/>
</dbReference>
<dbReference type="HOGENOM" id="CLU_007727_7_6_1"/>
<evidence type="ECO:0000256" key="3">
    <source>
        <dbReference type="ARBA" id="ARBA00012111"/>
    </source>
</evidence>
<dbReference type="Proteomes" id="UP000030671">
    <property type="component" value="Unassembled WGS sequence"/>
</dbReference>
<dbReference type="PANTHER" id="PTHR10625">
    <property type="entry name" value="HISTONE DEACETYLASE HDAC1-RELATED"/>
    <property type="match status" value="1"/>
</dbReference>
<evidence type="ECO:0000256" key="2">
    <source>
        <dbReference type="ARBA" id="ARBA00006457"/>
    </source>
</evidence>
<feature type="compositionally biased region" description="Pro residues" evidence="10">
    <location>
        <begin position="195"/>
        <end position="213"/>
    </location>
</feature>
<proteinExistence type="inferred from homology"/>
<dbReference type="GeneID" id="20670677"/>
<evidence type="ECO:0000313" key="12">
    <source>
        <dbReference type="EMBL" id="ETW80856.1"/>
    </source>
</evidence>
<keyword evidence="7" id="KW-0805">Transcription regulation</keyword>
<dbReference type="EMBL" id="KI925459">
    <property type="protein sequence ID" value="ETW80856.1"/>
    <property type="molecule type" value="Genomic_DNA"/>
</dbReference>
<dbReference type="AlphaFoldDB" id="W4K738"/>
<dbReference type="EC" id="3.5.1.98" evidence="3"/>
<dbReference type="STRING" id="747525.W4K738"/>
<protein>
    <recommendedName>
        <fullName evidence="3">histone deacetylase</fullName>
        <ecNumber evidence="3">3.5.1.98</ecNumber>
    </recommendedName>
</protein>
<comment type="subcellular location">
    <subcellularLocation>
        <location evidence="1">Nucleus</location>
    </subcellularLocation>
</comment>
<evidence type="ECO:0000256" key="5">
    <source>
        <dbReference type="ARBA" id="ARBA00022801"/>
    </source>
</evidence>
<dbReference type="InterPro" id="IPR023801">
    <property type="entry name" value="His_deacetylse_dom"/>
</dbReference>
<keyword evidence="9" id="KW-0539">Nucleus</keyword>
<dbReference type="GO" id="GO:0005634">
    <property type="term" value="C:nucleus"/>
    <property type="evidence" value="ECO:0007669"/>
    <property type="project" value="UniProtKB-SubCell"/>
</dbReference>
<dbReference type="InParanoid" id="W4K738"/>
<dbReference type="GO" id="GO:0141221">
    <property type="term" value="F:histone deacetylase activity, hydrolytic mechanism"/>
    <property type="evidence" value="ECO:0007669"/>
    <property type="project" value="UniProtKB-EC"/>
</dbReference>
<evidence type="ECO:0000256" key="8">
    <source>
        <dbReference type="ARBA" id="ARBA00023163"/>
    </source>
</evidence>
<keyword evidence="13" id="KW-1185">Reference proteome</keyword>
<dbReference type="SUPFAM" id="SSF52768">
    <property type="entry name" value="Arginase/deacetylase"/>
    <property type="match status" value="1"/>
</dbReference>
<feature type="domain" description="Histone deacetylase" evidence="11">
    <location>
        <begin position="5"/>
        <end position="344"/>
    </location>
</feature>
<feature type="region of interest" description="Disordered" evidence="10">
    <location>
        <begin position="189"/>
        <end position="213"/>
    </location>
</feature>
<dbReference type="OrthoDB" id="73273at2759"/>
<dbReference type="InterPro" id="IPR000286">
    <property type="entry name" value="HDACs"/>
</dbReference>
<keyword evidence="5" id="KW-0378">Hydrolase</keyword>
<evidence type="ECO:0000313" key="13">
    <source>
        <dbReference type="Proteomes" id="UP000030671"/>
    </source>
</evidence>
<keyword evidence="8" id="KW-0804">Transcription</keyword>
<evidence type="ECO:0000256" key="1">
    <source>
        <dbReference type="ARBA" id="ARBA00004123"/>
    </source>
</evidence>
<gene>
    <name evidence="12" type="ORF">HETIRDRAFT_320612</name>
</gene>